<evidence type="ECO:0000313" key="2">
    <source>
        <dbReference type="EMBL" id="AGC71006.1"/>
    </source>
</evidence>
<dbReference type="GO" id="GO:0032259">
    <property type="term" value="P:methylation"/>
    <property type="evidence" value="ECO:0007669"/>
    <property type="project" value="UniProtKB-KW"/>
</dbReference>
<dbReference type="InterPro" id="IPR029063">
    <property type="entry name" value="SAM-dependent_MTases_sf"/>
</dbReference>
<accession>L7VUQ6</accession>
<dbReference type="AlphaFoldDB" id="L7VUQ6"/>
<dbReference type="Pfam" id="PF13649">
    <property type="entry name" value="Methyltransf_25"/>
    <property type="match status" value="1"/>
</dbReference>
<keyword evidence="2" id="KW-0808">Transferase</keyword>
<dbReference type="PANTHER" id="PTHR43591">
    <property type="entry name" value="METHYLTRANSFERASE"/>
    <property type="match status" value="1"/>
</dbReference>
<keyword evidence="2" id="KW-0489">Methyltransferase</keyword>
<dbReference type="SUPFAM" id="SSF53335">
    <property type="entry name" value="S-adenosyl-L-methionine-dependent methyltransferases"/>
    <property type="match status" value="1"/>
</dbReference>
<dbReference type="GO" id="GO:0008168">
    <property type="term" value="F:methyltransferase activity"/>
    <property type="evidence" value="ECO:0007669"/>
    <property type="project" value="UniProtKB-KW"/>
</dbReference>
<proteinExistence type="predicted"/>
<reference evidence="2" key="1">
    <citation type="submission" date="2012-09" db="EMBL/GenBank/DDBJ databases">
        <title>Metagenomic Characterization of a Microbial Community in Wastewater Detects High Levels of Antibiotic Resistance.</title>
        <authorList>
            <person name="Abrams M."/>
            <person name="Caldwell A."/>
            <person name="Vandaei E."/>
            <person name="Lee W."/>
            <person name="Perrott J."/>
            <person name="Khan S.Y."/>
            <person name="Ta J."/>
            <person name="Romero D."/>
            <person name="Nguyen V."/>
            <person name="Pourmand N."/>
            <person name="Ouverney C.C."/>
        </authorList>
    </citation>
    <scope>NUCLEOTIDE SEQUENCE</scope>
</reference>
<dbReference type="CDD" id="cd02440">
    <property type="entry name" value="AdoMet_MTases"/>
    <property type="match status" value="1"/>
</dbReference>
<dbReference type="Gene3D" id="3.40.50.150">
    <property type="entry name" value="Vaccinia Virus protein VP39"/>
    <property type="match status" value="1"/>
</dbReference>
<evidence type="ECO:0000259" key="1">
    <source>
        <dbReference type="Pfam" id="PF13649"/>
    </source>
</evidence>
<organism evidence="2">
    <name type="scientific">uncultured bacterium A1Q1_fos_2107</name>
    <dbReference type="NCBI Taxonomy" id="1256562"/>
    <lineage>
        <taxon>Bacteria</taxon>
        <taxon>environmental samples</taxon>
    </lineage>
</organism>
<dbReference type="EMBL" id="JX649859">
    <property type="protein sequence ID" value="AGC71006.1"/>
    <property type="molecule type" value="Genomic_DNA"/>
</dbReference>
<name>L7VUQ6_9BACT</name>
<dbReference type="InterPro" id="IPR041698">
    <property type="entry name" value="Methyltransf_25"/>
</dbReference>
<protein>
    <submittedName>
        <fullName evidence="2">Methyltransferase</fullName>
    </submittedName>
</protein>
<feature type="domain" description="Methyltransferase" evidence="1">
    <location>
        <begin position="51"/>
        <end position="147"/>
    </location>
</feature>
<sequence length="217" mass="23627">MGTNAVTPSPVGGWNDAEQVAWYLERIGRLDARRSGESMLVDLLPPAPRRVLDLGCGDGRLAALVLDVRPSVEAAVAVDRSESMLVRARERFGDDRRVDLRTWDLDDPIGPLGTFDVVVSGFAIHHLDDARKQALFAEIAAQLAPGGTFLNLEVVASGSERRHAEFLAAIGRTADDPEDRLVSVEDQVRWMSEAGLVDADCVWRWRGFALLVGDAPG</sequence>